<evidence type="ECO:0000313" key="1">
    <source>
        <dbReference type="EMBL" id="AWW43135.1"/>
    </source>
</evidence>
<proteinExistence type="predicted"/>
<dbReference type="RefSeq" id="WP_053763252.1">
    <property type="nucleotide sequence ID" value="NZ_CP030074.1"/>
</dbReference>
<evidence type="ECO:0000313" key="2">
    <source>
        <dbReference type="Proteomes" id="UP000249616"/>
    </source>
</evidence>
<organism evidence="1 2">
    <name type="scientific">Streptomyces cadmiisoli</name>
    <dbReference type="NCBI Taxonomy" id="2184053"/>
    <lineage>
        <taxon>Bacteria</taxon>
        <taxon>Bacillati</taxon>
        <taxon>Actinomycetota</taxon>
        <taxon>Actinomycetes</taxon>
        <taxon>Kitasatosporales</taxon>
        <taxon>Streptomycetaceae</taxon>
        <taxon>Streptomyces</taxon>
        <taxon>Streptomyces aurantiacus group</taxon>
    </lineage>
</organism>
<keyword evidence="1" id="KW-0614">Plasmid</keyword>
<geneLocation type="plasmid" evidence="1 2">
    <name>unnamed1</name>
</geneLocation>
<dbReference type="Proteomes" id="UP000249616">
    <property type="component" value="Plasmid unnamed1"/>
</dbReference>
<reference evidence="2" key="1">
    <citation type="submission" date="2018-06" db="EMBL/GenBank/DDBJ databases">
        <authorList>
            <person name="Li K."/>
        </authorList>
    </citation>
    <scope>NUCLEOTIDE SEQUENCE [LARGE SCALE GENOMIC DNA]</scope>
    <source>
        <strain evidence="2">ZFG47</strain>
        <plasmid evidence="2">unnamed1</plasmid>
    </source>
</reference>
<dbReference type="AlphaFoldDB" id="A0A2Z4JDF6"/>
<name>A0A2Z4JDF6_9ACTN</name>
<gene>
    <name evidence="1" type="ORF">DN051_41720</name>
</gene>
<dbReference type="KEGG" id="scad:DN051_41720"/>
<sequence length="121" mass="14018">MQTAVAWDLVAEPWREELSHVADFEEYWQRFRVDRGYSLAASPDPLTDGFLDCLSWYFGECVRFSGTLRKPEGTRTEDYRTAVEELFHSWFPMFCAEFARAIARADRERAARRAAAPRTGA</sequence>
<protein>
    <submittedName>
        <fullName evidence="1">Uncharacterized protein</fullName>
    </submittedName>
</protein>
<keyword evidence="2" id="KW-1185">Reference proteome</keyword>
<dbReference type="GeneID" id="32589572"/>
<dbReference type="EMBL" id="CP030074">
    <property type="protein sequence ID" value="AWW43135.1"/>
    <property type="molecule type" value="Genomic_DNA"/>
</dbReference>
<accession>A0A2Z4JDF6</accession>